<dbReference type="EMBL" id="LHPN01000005">
    <property type="protein sequence ID" value="OAL71868.1"/>
    <property type="molecule type" value="Genomic_DNA"/>
</dbReference>
<dbReference type="AlphaFoldDB" id="A0A178FID0"/>
<gene>
    <name evidence="1" type="ORF">A7D00_3899</name>
</gene>
<accession>A0A178FID0</accession>
<evidence type="ECO:0008006" key="3">
    <source>
        <dbReference type="Google" id="ProtNLM"/>
    </source>
</evidence>
<dbReference type="InterPro" id="IPR029058">
    <property type="entry name" value="AB_hydrolase_fold"/>
</dbReference>
<sequence>MSGWLPFAGDMQCQSPSQSLQDVISTRCGEQIQATDEEVKTMLSTLVLLLHGTDDAWVDIELGRQAYAGLAKLGMHAIFKEYTGADNDGHWVK</sequence>
<organism evidence="1 2">
    <name type="scientific">Trichophyton violaceum</name>
    <dbReference type="NCBI Taxonomy" id="34388"/>
    <lineage>
        <taxon>Eukaryota</taxon>
        <taxon>Fungi</taxon>
        <taxon>Dikarya</taxon>
        <taxon>Ascomycota</taxon>
        <taxon>Pezizomycotina</taxon>
        <taxon>Eurotiomycetes</taxon>
        <taxon>Eurotiomycetidae</taxon>
        <taxon>Onygenales</taxon>
        <taxon>Arthrodermataceae</taxon>
        <taxon>Trichophyton</taxon>
    </lineage>
</organism>
<evidence type="ECO:0000313" key="2">
    <source>
        <dbReference type="Proteomes" id="UP000243519"/>
    </source>
</evidence>
<evidence type="ECO:0000313" key="1">
    <source>
        <dbReference type="EMBL" id="OAL71868.1"/>
    </source>
</evidence>
<reference evidence="1 2" key="1">
    <citation type="submission" date="2016-05" db="EMBL/GenBank/DDBJ databases">
        <title>Genome sequencing of Trichophyton violaceum CMCC(F)T3l isolated from hair.</title>
        <authorList>
            <person name="Zhan P."/>
            <person name="Tao Y."/>
            <person name="Liu W."/>
        </authorList>
    </citation>
    <scope>NUCLEOTIDE SEQUENCE [LARGE SCALE GENOMIC DNA]</scope>
    <source>
        <strain evidence="2">CMCC(F)T3l</strain>
    </source>
</reference>
<keyword evidence="2" id="KW-1185">Reference proteome</keyword>
<protein>
    <recommendedName>
        <fullName evidence="3">Phospholipase/carboxylesterase/thioesterase domain-containing protein</fullName>
    </recommendedName>
</protein>
<name>A0A178FID0_TRIVO</name>
<proteinExistence type="predicted"/>
<dbReference type="Gene3D" id="3.40.50.1820">
    <property type="entry name" value="alpha/beta hydrolase"/>
    <property type="match status" value="1"/>
</dbReference>
<comment type="caution">
    <text evidence="1">The sequence shown here is derived from an EMBL/GenBank/DDBJ whole genome shotgun (WGS) entry which is preliminary data.</text>
</comment>
<dbReference type="Proteomes" id="UP000243519">
    <property type="component" value="Unassembled WGS sequence"/>
</dbReference>
<dbReference type="SUPFAM" id="SSF53474">
    <property type="entry name" value="alpha/beta-Hydrolases"/>
    <property type="match status" value="1"/>
</dbReference>